<dbReference type="InterPro" id="IPR020568">
    <property type="entry name" value="Ribosomal_Su5_D2-typ_SF"/>
</dbReference>
<dbReference type="NCBIfam" id="TIGR00368">
    <property type="entry name" value="YifB family Mg chelatase-like AAA ATPase"/>
    <property type="match status" value="1"/>
</dbReference>
<dbReference type="Gene3D" id="3.30.230.10">
    <property type="match status" value="1"/>
</dbReference>
<dbReference type="Proteomes" id="UP000237749">
    <property type="component" value="Unassembled WGS sequence"/>
</dbReference>
<comment type="caution">
    <text evidence="3">The sequence shown here is derived from an EMBL/GenBank/DDBJ whole genome shotgun (WGS) entry which is preliminary data.</text>
</comment>
<dbReference type="Gene3D" id="3.40.50.300">
    <property type="entry name" value="P-loop containing nucleotide triphosphate hydrolases"/>
    <property type="match status" value="1"/>
</dbReference>
<keyword evidence="4" id="KW-1185">Reference proteome</keyword>
<evidence type="ECO:0000259" key="2">
    <source>
        <dbReference type="Pfam" id="PF13335"/>
    </source>
</evidence>
<dbReference type="InterPro" id="IPR000523">
    <property type="entry name" value="Mg_chelatse_chII-like_cat_dom"/>
</dbReference>
<protein>
    <submittedName>
        <fullName evidence="3">Magnesium chelatase family protein</fullName>
    </submittedName>
</protein>
<dbReference type="AlphaFoldDB" id="A0A2S6HVN5"/>
<reference evidence="3 4" key="1">
    <citation type="submission" date="2018-02" db="EMBL/GenBank/DDBJ databases">
        <title>Genomic Encyclopedia of Archaeal and Bacterial Type Strains, Phase II (KMG-II): from individual species to whole genera.</title>
        <authorList>
            <person name="Goeker M."/>
        </authorList>
    </citation>
    <scope>NUCLEOTIDE SEQUENCE [LARGE SCALE GENOMIC DNA]</scope>
    <source>
        <strain evidence="3 4">DSM 3808</strain>
    </source>
</reference>
<dbReference type="InterPro" id="IPR025158">
    <property type="entry name" value="Mg_chelat-rel_C"/>
</dbReference>
<dbReference type="PANTHER" id="PTHR32039:SF7">
    <property type="entry name" value="COMPETENCE PROTEIN COMM"/>
    <property type="match status" value="1"/>
</dbReference>
<accession>A0A2S6HVN5</accession>
<gene>
    <name evidence="3" type="ORF">BXY41_103220</name>
</gene>
<dbReference type="InterPro" id="IPR027417">
    <property type="entry name" value="P-loop_NTPase"/>
</dbReference>
<dbReference type="InterPro" id="IPR045006">
    <property type="entry name" value="CHLI-like"/>
</dbReference>
<dbReference type="GO" id="GO:0005524">
    <property type="term" value="F:ATP binding"/>
    <property type="evidence" value="ECO:0007669"/>
    <property type="project" value="InterPro"/>
</dbReference>
<dbReference type="PANTHER" id="PTHR32039">
    <property type="entry name" value="MAGNESIUM-CHELATASE SUBUNIT CHLI"/>
    <property type="match status" value="1"/>
</dbReference>
<dbReference type="SUPFAM" id="SSF54211">
    <property type="entry name" value="Ribosomal protein S5 domain 2-like"/>
    <property type="match status" value="1"/>
</dbReference>
<dbReference type="InterPro" id="IPR014721">
    <property type="entry name" value="Ribsml_uS5_D2-typ_fold_subgr"/>
</dbReference>
<feature type="domain" description="Magnesium chelatase ChlI-like catalytic" evidence="1">
    <location>
        <begin position="193"/>
        <end position="398"/>
    </location>
</feature>
<evidence type="ECO:0000259" key="1">
    <source>
        <dbReference type="Pfam" id="PF01078"/>
    </source>
</evidence>
<evidence type="ECO:0000313" key="3">
    <source>
        <dbReference type="EMBL" id="PPK82010.1"/>
    </source>
</evidence>
<dbReference type="InterPro" id="IPR004482">
    <property type="entry name" value="Mg_chelat-rel"/>
</dbReference>
<evidence type="ECO:0000313" key="4">
    <source>
        <dbReference type="Proteomes" id="UP000237749"/>
    </source>
</evidence>
<organism evidence="3 4">
    <name type="scientific">Lacrimispora xylanisolvens</name>
    <dbReference type="NCBI Taxonomy" id="384636"/>
    <lineage>
        <taxon>Bacteria</taxon>
        <taxon>Bacillati</taxon>
        <taxon>Bacillota</taxon>
        <taxon>Clostridia</taxon>
        <taxon>Lachnospirales</taxon>
        <taxon>Lachnospiraceae</taxon>
        <taxon>Lacrimispora</taxon>
    </lineage>
</organism>
<dbReference type="Pfam" id="PF13541">
    <property type="entry name" value="ChlI"/>
    <property type="match status" value="1"/>
</dbReference>
<feature type="domain" description="Mg chelatase-related protein C-terminal" evidence="2">
    <location>
        <begin position="405"/>
        <end position="501"/>
    </location>
</feature>
<name>A0A2S6HVN5_9FIRM</name>
<proteinExistence type="predicted"/>
<dbReference type="OrthoDB" id="9813147at2"/>
<dbReference type="SUPFAM" id="SSF52540">
    <property type="entry name" value="P-loop containing nucleoside triphosphate hydrolases"/>
    <property type="match status" value="1"/>
</dbReference>
<dbReference type="EMBL" id="PTJA01000003">
    <property type="protein sequence ID" value="PPK82010.1"/>
    <property type="molecule type" value="Genomic_DNA"/>
</dbReference>
<dbReference type="RefSeq" id="WP_104436068.1">
    <property type="nucleotide sequence ID" value="NZ_PTJA01000003.1"/>
</dbReference>
<dbReference type="Pfam" id="PF01078">
    <property type="entry name" value="Mg_chelatase"/>
    <property type="match status" value="1"/>
</dbReference>
<sequence>MYSKVHSIGITGVEGVPILVEADVSDGLPGFSMVGYLSSQVKEAQDRVRTALKNSGFRIPAKKITINLSPADIRKEGTAFDLPIAIAILSASGMIQSTDLSDCVFSGELGLDGTVKPVPGALSIVIAAKREGKKICYLPKENRREGVFINEIQVIGLHTLKDLTDHLNGGKNFSQLPDDPVVLKTEKDIYDVDFSDVGGQPFLRRATEVAVAGMHNIMYIGPAGTGKTMFAKRIPTIMPSLSFREIMEISKIYSVCGLLSGETPIMNSRPFRSPHHTISPQAFAGGGRIPRPGEITLASGGVLFLDELSEFQKSTIEILRQPLEEGEITISRSHGAYLFPAKFLLAAAMNPCPCGFYPDRTKCRCSESQVNKYLGRISKPILDRIDICAESSPVSYKELRQGEKGESSEAIRNRIEQARVMQMERFRGTNILFNSFMKKPDLEKYCGLFETEELYLKQIYDSMSLSARGYEKVLKIARTIADLEGSENISKKHLAEAAGLRSREGKFWGGIYG</sequence>
<dbReference type="Pfam" id="PF13335">
    <property type="entry name" value="Mg_chelatase_C"/>
    <property type="match status" value="1"/>
</dbReference>